<sequence>MGEAEKPHPPGGDAPLRPETLWRRPPADPVRTTGYGAFDPAQRDGQDLDRLQAVIDRTLASAGHHGGVREITPGHHGLPLR</sequence>
<evidence type="ECO:0000313" key="2">
    <source>
        <dbReference type="EMBL" id="EFG03756.2"/>
    </source>
</evidence>
<name>B5GRW0_STRCL</name>
<reference evidence="2 3" key="1">
    <citation type="journal article" date="2010" name="Genome Biol. Evol.">
        <title>The sequence of a 1.8-mb bacterial linear plasmid reveals a rich evolutionary reservoir of secondary metabolic pathways.</title>
        <authorList>
            <person name="Medema M.H."/>
            <person name="Trefzer A."/>
            <person name="Kovalchuk A."/>
            <person name="van den Berg M."/>
            <person name="Mueller U."/>
            <person name="Heijne W."/>
            <person name="Wu L."/>
            <person name="Alam M.T."/>
            <person name="Ronning C.M."/>
            <person name="Nierman W.C."/>
            <person name="Bovenberg R.A.L."/>
            <person name="Breitling R."/>
            <person name="Takano E."/>
        </authorList>
    </citation>
    <scope>NUCLEOTIDE SEQUENCE [LARGE SCALE GENOMIC DNA]</scope>
    <source>
        <strain evidence="3">ATCC 27064 / DSM 738 / JCM 4710 / NBRC 13307 / NCIMB 12785 / NRRL 3585 / VKM Ac-602</strain>
        <plasmid evidence="2">pSCL4</plasmid>
    </source>
</reference>
<organism evidence="2 3">
    <name type="scientific">Streptomyces clavuligerus</name>
    <dbReference type="NCBI Taxonomy" id="1901"/>
    <lineage>
        <taxon>Bacteria</taxon>
        <taxon>Bacillati</taxon>
        <taxon>Actinomycetota</taxon>
        <taxon>Actinomycetes</taxon>
        <taxon>Kitasatosporales</taxon>
        <taxon>Streptomycetaceae</taxon>
        <taxon>Streptomyces</taxon>
    </lineage>
</organism>
<dbReference type="AlphaFoldDB" id="B5GRW0"/>
<protein>
    <submittedName>
        <fullName evidence="2">Uncharacterized protein</fullName>
    </submittedName>
</protein>
<accession>B5GRW0</accession>
<dbReference type="Proteomes" id="UP000002357">
    <property type="component" value="Plasmid pSCL4"/>
</dbReference>
<dbReference type="EMBL" id="CM000914">
    <property type="protein sequence ID" value="EFG03756.2"/>
    <property type="molecule type" value="Genomic_DNA"/>
</dbReference>
<gene>
    <name evidence="2" type="ORF">SCLAV_p0265</name>
</gene>
<evidence type="ECO:0000313" key="3">
    <source>
        <dbReference type="Proteomes" id="UP000002357"/>
    </source>
</evidence>
<feature type="region of interest" description="Disordered" evidence="1">
    <location>
        <begin position="1"/>
        <end position="46"/>
    </location>
</feature>
<feature type="region of interest" description="Disordered" evidence="1">
    <location>
        <begin position="62"/>
        <end position="81"/>
    </location>
</feature>
<keyword evidence="2" id="KW-0614">Plasmid</keyword>
<keyword evidence="3" id="KW-1185">Reference proteome</keyword>
<evidence type="ECO:0000256" key="1">
    <source>
        <dbReference type="SAM" id="MobiDB-lite"/>
    </source>
</evidence>
<geneLocation type="plasmid" evidence="2 3">
    <name>pSCL4</name>
</geneLocation>
<proteinExistence type="predicted"/>